<feature type="non-terminal residue" evidence="1">
    <location>
        <position position="1"/>
    </location>
</feature>
<protein>
    <submittedName>
        <fullName evidence="1">Uncharacterized protein</fullName>
    </submittedName>
</protein>
<dbReference type="EMBL" id="BARS01006050">
    <property type="protein sequence ID" value="GAF82558.1"/>
    <property type="molecule type" value="Genomic_DNA"/>
</dbReference>
<comment type="caution">
    <text evidence="1">The sequence shown here is derived from an EMBL/GenBank/DDBJ whole genome shotgun (WGS) entry which is preliminary data.</text>
</comment>
<proteinExistence type="predicted"/>
<evidence type="ECO:0000313" key="1">
    <source>
        <dbReference type="EMBL" id="GAF82558.1"/>
    </source>
</evidence>
<sequence length="54" mass="6161">AQRNSDTHTGLQLVTELIGDSVVVWPVGSIAEYDACDCHVIFDRQFPGRRRRFK</sequence>
<reference evidence="1" key="1">
    <citation type="journal article" date="2014" name="Front. Microbiol.">
        <title>High frequency of phylogenetically diverse reductive dehalogenase-homologous genes in deep subseafloor sedimentary metagenomes.</title>
        <authorList>
            <person name="Kawai M."/>
            <person name="Futagami T."/>
            <person name="Toyoda A."/>
            <person name="Takaki Y."/>
            <person name="Nishi S."/>
            <person name="Hori S."/>
            <person name="Arai W."/>
            <person name="Tsubouchi T."/>
            <person name="Morono Y."/>
            <person name="Uchiyama I."/>
            <person name="Ito T."/>
            <person name="Fujiyama A."/>
            <person name="Inagaki F."/>
            <person name="Takami H."/>
        </authorList>
    </citation>
    <scope>NUCLEOTIDE SEQUENCE</scope>
    <source>
        <strain evidence="1">Expedition CK06-06</strain>
    </source>
</reference>
<gene>
    <name evidence="1" type="ORF">S01H1_11836</name>
</gene>
<accession>X0SNA7</accession>
<dbReference type="AlphaFoldDB" id="X0SNA7"/>
<organism evidence="1">
    <name type="scientific">marine sediment metagenome</name>
    <dbReference type="NCBI Taxonomy" id="412755"/>
    <lineage>
        <taxon>unclassified sequences</taxon>
        <taxon>metagenomes</taxon>
        <taxon>ecological metagenomes</taxon>
    </lineage>
</organism>
<name>X0SNA7_9ZZZZ</name>